<comment type="caution">
    <text evidence="3">The sequence shown here is derived from an EMBL/GenBank/DDBJ whole genome shotgun (WGS) entry which is preliminary data.</text>
</comment>
<dbReference type="EMBL" id="QGNW01002045">
    <property type="protein sequence ID" value="RVW26019.1"/>
    <property type="molecule type" value="Genomic_DNA"/>
</dbReference>
<organism evidence="3 4">
    <name type="scientific">Vitis vinifera</name>
    <name type="common">Grape</name>
    <dbReference type="NCBI Taxonomy" id="29760"/>
    <lineage>
        <taxon>Eukaryota</taxon>
        <taxon>Viridiplantae</taxon>
        <taxon>Streptophyta</taxon>
        <taxon>Embryophyta</taxon>
        <taxon>Tracheophyta</taxon>
        <taxon>Spermatophyta</taxon>
        <taxon>Magnoliopsida</taxon>
        <taxon>eudicotyledons</taxon>
        <taxon>Gunneridae</taxon>
        <taxon>Pentapetalae</taxon>
        <taxon>rosids</taxon>
        <taxon>Vitales</taxon>
        <taxon>Vitaceae</taxon>
        <taxon>Viteae</taxon>
        <taxon>Vitis</taxon>
    </lineage>
</organism>
<evidence type="ECO:0000313" key="4">
    <source>
        <dbReference type="Proteomes" id="UP000288805"/>
    </source>
</evidence>
<dbReference type="Gene3D" id="3.90.226.10">
    <property type="entry name" value="2-enoyl-CoA Hydratase, Chain A, domain 1"/>
    <property type="match status" value="1"/>
</dbReference>
<dbReference type="PANTHER" id="PTHR11941">
    <property type="entry name" value="ENOYL-COA HYDRATASE-RELATED"/>
    <property type="match status" value="1"/>
</dbReference>
<feature type="compositionally biased region" description="Polar residues" evidence="2">
    <location>
        <begin position="545"/>
        <end position="555"/>
    </location>
</feature>
<sequence length="641" mass="72962">MGRFFTSTGTVGETEEGVRVVAYVHNSKDKRKERESTFESVRVQRLSHDDSGIVEVHLDQPETKNAIGKKMLRGLQNIFEAINRDVSVNVVMLSSSTPRVFCASADLKERKIMNPSETWFFVNSLHTTFSLVEALHVPTIVVIEGEALGGGLEMALSCDLHICGEDENTQLIVMFQHQTDQKYCIKVGTWFHLELVMQPIEKYIRNEIPICNDYVPTLTCGSISVKVGNSISRENYLKGYTFLLEPAHKYNFGDRLKSLMESSGAKVDSIDGLSSTDGRLWIRFLGRLEARVSDLGRLLFLPCVTVNFSTIPLHFRTSRVLVGKRLAKSSQPEARRKARFDTTLFSFMEDYQWMGWLLVVTILESIFPTIVRAFYSRVTYGMGGPIISTSKMWPTLLGFEPRETIQRICGLPDAQGMGKPSAHSLTVITKVLHHMLCSIFLPRDEHQDEVSCYEAFLISFILTGRRIHLGYLMMMHMISCCESTTHILLYGRFLTKVFKDVDVDLSKETDFEAPNTYDTYDDQSMTMIKFENGLDARPSIQSSFTESSSRPTFTESPHIEIPPSQTPLTPNHAPWMDLSAQISSLGTHIEEFVVVSDTRFYFMEDRMDQSQVGFISQFEYLQQRFEHIEDRMDQHQAGFTS</sequence>
<evidence type="ECO:0000256" key="2">
    <source>
        <dbReference type="SAM" id="MobiDB-lite"/>
    </source>
</evidence>
<reference evidence="3 4" key="1">
    <citation type="journal article" date="2018" name="PLoS Genet.">
        <title>Population sequencing reveals clonal diversity and ancestral inbreeding in the grapevine cultivar Chardonnay.</title>
        <authorList>
            <person name="Roach M.J."/>
            <person name="Johnson D.L."/>
            <person name="Bohlmann J."/>
            <person name="van Vuuren H.J."/>
            <person name="Jones S.J."/>
            <person name="Pretorius I.S."/>
            <person name="Schmidt S.A."/>
            <person name="Borneman A.R."/>
        </authorList>
    </citation>
    <scope>NUCLEOTIDE SEQUENCE [LARGE SCALE GENOMIC DNA]</scope>
    <source>
        <strain evidence="4">cv. Chardonnay</strain>
        <tissue evidence="3">Leaf</tissue>
    </source>
</reference>
<dbReference type="CDD" id="cd06558">
    <property type="entry name" value="crotonase-like"/>
    <property type="match status" value="1"/>
</dbReference>
<dbReference type="InterPro" id="IPR029045">
    <property type="entry name" value="ClpP/crotonase-like_dom_sf"/>
</dbReference>
<evidence type="ECO:0000313" key="3">
    <source>
        <dbReference type="EMBL" id="RVW26019.1"/>
    </source>
</evidence>
<dbReference type="PANTHER" id="PTHR11941:SF171">
    <property type="entry name" value="SD19268P"/>
    <property type="match status" value="1"/>
</dbReference>
<dbReference type="InterPro" id="IPR001753">
    <property type="entry name" value="Enoyl-CoA_hydra/iso"/>
</dbReference>
<gene>
    <name evidence="3" type="primary">VvCHDh000360_2</name>
    <name evidence="3" type="ORF">CK203_094415</name>
</gene>
<dbReference type="AlphaFoldDB" id="A0A438CSA8"/>
<evidence type="ECO:0000256" key="1">
    <source>
        <dbReference type="ARBA" id="ARBA00005254"/>
    </source>
</evidence>
<dbReference type="SUPFAM" id="SSF52096">
    <property type="entry name" value="ClpP/crotonase"/>
    <property type="match status" value="1"/>
</dbReference>
<accession>A0A438CSA8</accession>
<dbReference type="Proteomes" id="UP000288805">
    <property type="component" value="Unassembled WGS sequence"/>
</dbReference>
<proteinExistence type="inferred from homology"/>
<dbReference type="Pfam" id="PF00378">
    <property type="entry name" value="ECH_1"/>
    <property type="match status" value="1"/>
</dbReference>
<protein>
    <submittedName>
        <fullName evidence="3">Putative enoyl-CoA hydratase 2, mitochondrial</fullName>
    </submittedName>
</protein>
<name>A0A438CSA8_VITVI</name>
<feature type="region of interest" description="Disordered" evidence="2">
    <location>
        <begin position="545"/>
        <end position="567"/>
    </location>
</feature>
<comment type="similarity">
    <text evidence="1">Belongs to the enoyl-CoA hydratase/isomerase family.</text>
</comment>